<feature type="domain" description="HTH tetR-type" evidence="3">
    <location>
        <begin position="6"/>
        <end position="66"/>
    </location>
</feature>
<evidence type="ECO:0000259" key="3">
    <source>
        <dbReference type="PROSITE" id="PS50977"/>
    </source>
</evidence>
<dbReference type="Proteomes" id="UP001519328">
    <property type="component" value="Unassembled WGS sequence"/>
</dbReference>
<dbReference type="PRINTS" id="PR00455">
    <property type="entry name" value="HTHTETR"/>
</dbReference>
<protein>
    <submittedName>
        <fullName evidence="4">AcrR family transcriptional regulator</fullName>
    </submittedName>
</protein>
<name>A0ABS4HGY0_9BACI</name>
<evidence type="ECO:0000256" key="1">
    <source>
        <dbReference type="ARBA" id="ARBA00023125"/>
    </source>
</evidence>
<gene>
    <name evidence="4" type="ORF">J2Z82_003139</name>
</gene>
<evidence type="ECO:0000313" key="4">
    <source>
        <dbReference type="EMBL" id="MBP1950182.1"/>
    </source>
</evidence>
<comment type="caution">
    <text evidence="4">The sequence shown here is derived from an EMBL/GenBank/DDBJ whole genome shotgun (WGS) entry which is preliminary data.</text>
</comment>
<dbReference type="Gene3D" id="1.10.357.10">
    <property type="entry name" value="Tetracycline Repressor, domain 2"/>
    <property type="match status" value="1"/>
</dbReference>
<dbReference type="InterPro" id="IPR001647">
    <property type="entry name" value="HTH_TetR"/>
</dbReference>
<keyword evidence="5" id="KW-1185">Reference proteome</keyword>
<organism evidence="4 5">
    <name type="scientific">Virgibacillus litoralis</name>
    <dbReference type="NCBI Taxonomy" id="578221"/>
    <lineage>
        <taxon>Bacteria</taxon>
        <taxon>Bacillati</taxon>
        <taxon>Bacillota</taxon>
        <taxon>Bacilli</taxon>
        <taxon>Bacillales</taxon>
        <taxon>Bacillaceae</taxon>
        <taxon>Virgibacillus</taxon>
    </lineage>
</organism>
<dbReference type="SUPFAM" id="SSF46689">
    <property type="entry name" value="Homeodomain-like"/>
    <property type="match status" value="1"/>
</dbReference>
<reference evidence="4 5" key="1">
    <citation type="submission" date="2021-03" db="EMBL/GenBank/DDBJ databases">
        <title>Genomic Encyclopedia of Type Strains, Phase IV (KMG-IV): sequencing the most valuable type-strain genomes for metagenomic binning, comparative biology and taxonomic classification.</title>
        <authorList>
            <person name="Goeker M."/>
        </authorList>
    </citation>
    <scope>NUCLEOTIDE SEQUENCE [LARGE SCALE GENOMIC DNA]</scope>
    <source>
        <strain evidence="4 5">DSM 21085</strain>
    </source>
</reference>
<dbReference type="EMBL" id="JAGGKK010000019">
    <property type="protein sequence ID" value="MBP1950182.1"/>
    <property type="molecule type" value="Genomic_DNA"/>
</dbReference>
<dbReference type="Pfam" id="PF00440">
    <property type="entry name" value="TetR_N"/>
    <property type="match status" value="1"/>
</dbReference>
<accession>A0ABS4HGY0</accession>
<dbReference type="InterPro" id="IPR009057">
    <property type="entry name" value="Homeodomain-like_sf"/>
</dbReference>
<evidence type="ECO:0000313" key="5">
    <source>
        <dbReference type="Proteomes" id="UP001519328"/>
    </source>
</evidence>
<dbReference type="RefSeq" id="WP_245251739.1">
    <property type="nucleotide sequence ID" value="NZ_JAGGKK010000019.1"/>
</dbReference>
<sequence>MARERKFSDKTLYNAAKHILLNNGYEGFTFSLLADELKVSRGALYKYYENKEELIMDYMIFEMNRFLAELKEINNYDRFDSQFDFLIKLMFKHIKYIRYLGFHTRSLQPSVKT</sequence>
<dbReference type="PROSITE" id="PS50977">
    <property type="entry name" value="HTH_TETR_2"/>
    <property type="match status" value="1"/>
</dbReference>
<feature type="DNA-binding region" description="H-T-H motif" evidence="2">
    <location>
        <begin position="29"/>
        <end position="48"/>
    </location>
</feature>
<evidence type="ECO:0000256" key="2">
    <source>
        <dbReference type="PROSITE-ProRule" id="PRU00335"/>
    </source>
</evidence>
<proteinExistence type="predicted"/>
<keyword evidence="1 2" id="KW-0238">DNA-binding</keyword>